<dbReference type="Proteomes" id="UP001165190">
    <property type="component" value="Unassembled WGS sequence"/>
</dbReference>
<gene>
    <name evidence="1" type="ORF">HRI_004268200</name>
</gene>
<protein>
    <submittedName>
        <fullName evidence="1">Uncharacterized protein</fullName>
    </submittedName>
</protein>
<evidence type="ECO:0000313" key="1">
    <source>
        <dbReference type="EMBL" id="GMJ05990.1"/>
    </source>
</evidence>
<evidence type="ECO:0000313" key="2">
    <source>
        <dbReference type="Proteomes" id="UP001165190"/>
    </source>
</evidence>
<accession>A0A9W7J0P2</accession>
<comment type="caution">
    <text evidence="1">The sequence shown here is derived from an EMBL/GenBank/DDBJ whole genome shotgun (WGS) entry which is preliminary data.</text>
</comment>
<dbReference type="OrthoDB" id="29098at2759"/>
<proteinExistence type="predicted"/>
<name>A0A9W7J0P2_HIBTR</name>
<keyword evidence="2" id="KW-1185">Reference proteome</keyword>
<reference evidence="1" key="1">
    <citation type="submission" date="2023-05" db="EMBL/GenBank/DDBJ databases">
        <title>Genome and transcriptome analyses reveal genes involved in the formation of fine ridges on petal epidermal cells in Hibiscus trionum.</title>
        <authorList>
            <person name="Koshimizu S."/>
            <person name="Masuda S."/>
            <person name="Ishii T."/>
            <person name="Shirasu K."/>
            <person name="Hoshino A."/>
            <person name="Arita M."/>
        </authorList>
    </citation>
    <scope>NUCLEOTIDE SEQUENCE</scope>
    <source>
        <strain evidence="1">Hamamatsu line</strain>
    </source>
</reference>
<sequence>MGCFKSFTGSSNLMGLGFWEIMFLKKGDDPGYQHLFSIAKDCMEVVCVSKGMPVKTGSTCIGPKLCCM</sequence>
<organism evidence="1 2">
    <name type="scientific">Hibiscus trionum</name>
    <name type="common">Flower of an hour</name>
    <dbReference type="NCBI Taxonomy" id="183268"/>
    <lineage>
        <taxon>Eukaryota</taxon>
        <taxon>Viridiplantae</taxon>
        <taxon>Streptophyta</taxon>
        <taxon>Embryophyta</taxon>
        <taxon>Tracheophyta</taxon>
        <taxon>Spermatophyta</taxon>
        <taxon>Magnoliopsida</taxon>
        <taxon>eudicotyledons</taxon>
        <taxon>Gunneridae</taxon>
        <taxon>Pentapetalae</taxon>
        <taxon>rosids</taxon>
        <taxon>malvids</taxon>
        <taxon>Malvales</taxon>
        <taxon>Malvaceae</taxon>
        <taxon>Malvoideae</taxon>
        <taxon>Hibiscus</taxon>
    </lineage>
</organism>
<dbReference type="EMBL" id="BSYR01000045">
    <property type="protein sequence ID" value="GMJ05990.1"/>
    <property type="molecule type" value="Genomic_DNA"/>
</dbReference>
<dbReference type="AlphaFoldDB" id="A0A9W7J0P2"/>